<organism evidence="2 3">
    <name type="scientific">Gossypium stocksii</name>
    <dbReference type="NCBI Taxonomy" id="47602"/>
    <lineage>
        <taxon>Eukaryota</taxon>
        <taxon>Viridiplantae</taxon>
        <taxon>Streptophyta</taxon>
        <taxon>Embryophyta</taxon>
        <taxon>Tracheophyta</taxon>
        <taxon>Spermatophyta</taxon>
        <taxon>Magnoliopsida</taxon>
        <taxon>eudicotyledons</taxon>
        <taxon>Gunneridae</taxon>
        <taxon>Pentapetalae</taxon>
        <taxon>rosids</taxon>
        <taxon>malvids</taxon>
        <taxon>Malvales</taxon>
        <taxon>Malvaceae</taxon>
        <taxon>Malvoideae</taxon>
        <taxon>Gossypium</taxon>
    </lineage>
</organism>
<dbReference type="EMBL" id="JAIQCV010000009">
    <property type="protein sequence ID" value="KAH1065285.1"/>
    <property type="molecule type" value="Genomic_DNA"/>
</dbReference>
<dbReference type="Proteomes" id="UP000828251">
    <property type="component" value="Unassembled WGS sequence"/>
</dbReference>
<proteinExistence type="predicted"/>
<sequence>MLLIPRRRSSPTWKLLFELIRFGADAQRRTSTVLVKAGEFRGNHASEGGADEDQTRKVFRECPCMFVHFSDLKINDVEDLNNYKQLVFNSPALAQEHVGTVKESEDNRVMELNIGPQKDTDTVDDIPNSVSKQENTQMTTASAANEKTNESRKLGTSVLKLEGKEREEATVTDKHVFDFLGNLLQCNIDDTDQVC</sequence>
<evidence type="ECO:0000313" key="2">
    <source>
        <dbReference type="EMBL" id="KAH1065285.1"/>
    </source>
</evidence>
<evidence type="ECO:0000256" key="1">
    <source>
        <dbReference type="SAM" id="MobiDB-lite"/>
    </source>
</evidence>
<protein>
    <submittedName>
        <fullName evidence="2">Uncharacterized protein</fullName>
    </submittedName>
</protein>
<comment type="caution">
    <text evidence="2">The sequence shown here is derived from an EMBL/GenBank/DDBJ whole genome shotgun (WGS) entry which is preliminary data.</text>
</comment>
<accession>A0A9D3UZT1</accession>
<evidence type="ECO:0000313" key="3">
    <source>
        <dbReference type="Proteomes" id="UP000828251"/>
    </source>
</evidence>
<reference evidence="2 3" key="1">
    <citation type="journal article" date="2021" name="Plant Biotechnol. J.">
        <title>Multi-omics assisted identification of the key and species-specific regulatory components of drought-tolerant mechanisms in Gossypium stocksii.</title>
        <authorList>
            <person name="Yu D."/>
            <person name="Ke L."/>
            <person name="Zhang D."/>
            <person name="Wu Y."/>
            <person name="Sun Y."/>
            <person name="Mei J."/>
            <person name="Sun J."/>
            <person name="Sun Y."/>
        </authorList>
    </citation>
    <scope>NUCLEOTIDE SEQUENCE [LARGE SCALE GENOMIC DNA]</scope>
    <source>
        <strain evidence="3">cv. E1</strain>
        <tissue evidence="2">Leaf</tissue>
    </source>
</reference>
<name>A0A9D3UZT1_9ROSI</name>
<dbReference type="AlphaFoldDB" id="A0A9D3UZT1"/>
<dbReference type="OrthoDB" id="10409523at2759"/>
<gene>
    <name evidence="2" type="ORF">J1N35_030272</name>
</gene>
<keyword evidence="3" id="KW-1185">Reference proteome</keyword>
<feature type="region of interest" description="Disordered" evidence="1">
    <location>
        <begin position="116"/>
        <end position="153"/>
    </location>
</feature>
<feature type="compositionally biased region" description="Polar residues" evidence="1">
    <location>
        <begin position="128"/>
        <end position="146"/>
    </location>
</feature>